<organism evidence="1 2">
    <name type="scientific">Thermus scotoductus</name>
    <dbReference type="NCBI Taxonomy" id="37636"/>
    <lineage>
        <taxon>Bacteria</taxon>
        <taxon>Thermotogati</taxon>
        <taxon>Deinococcota</taxon>
        <taxon>Deinococci</taxon>
        <taxon>Thermales</taxon>
        <taxon>Thermaceae</taxon>
        <taxon>Thermus</taxon>
    </lineage>
</organism>
<dbReference type="EMBL" id="PEMG01000016">
    <property type="protein sequence ID" value="RTI12642.1"/>
    <property type="molecule type" value="Genomic_DNA"/>
</dbReference>
<dbReference type="AlphaFoldDB" id="A0A430UUQ3"/>
<dbReference type="Proteomes" id="UP000287173">
    <property type="component" value="Unassembled WGS sequence"/>
</dbReference>
<comment type="caution">
    <text evidence="1">The sequence shown here is derived from an EMBL/GenBank/DDBJ whole genome shotgun (WGS) entry which is preliminary data.</text>
</comment>
<evidence type="ECO:0000313" key="2">
    <source>
        <dbReference type="Proteomes" id="UP000287173"/>
    </source>
</evidence>
<evidence type="ECO:0000313" key="1">
    <source>
        <dbReference type="EMBL" id="RTI12642.1"/>
    </source>
</evidence>
<protein>
    <submittedName>
        <fullName evidence="1">Uncharacterized protein</fullName>
    </submittedName>
</protein>
<gene>
    <name evidence="1" type="ORF">CSW30_00840</name>
</gene>
<name>A0A430UUQ3_THESC</name>
<sequence>MGRRAIPHIVTAPRAEVPEIPRERGFMPLPKGWRSGLLPGWGERRLGEEYEYRPEETEAWVYVGRLRLWVKRLARAA</sequence>
<accession>A0A430UUQ3</accession>
<proteinExistence type="predicted"/>
<reference evidence="1 2" key="1">
    <citation type="journal article" date="2019" name="Extremophiles">
        <title>Biogeography of thermophiles and predominance of Thermus scotoductus in domestic water heaters.</title>
        <authorList>
            <person name="Wilpiszeski R.L."/>
            <person name="Zhang Z."/>
            <person name="House C.H."/>
        </authorList>
    </citation>
    <scope>NUCLEOTIDE SEQUENCE [LARGE SCALE GENOMIC DNA]</scope>
    <source>
        <strain evidence="1 2">17_S17</strain>
    </source>
</reference>